<proteinExistence type="predicted"/>
<organism evidence="3 4">
    <name type="scientific">Mojavia pulchra JT2-VF2</name>
    <dbReference type="NCBI Taxonomy" id="287848"/>
    <lineage>
        <taxon>Bacteria</taxon>
        <taxon>Bacillati</taxon>
        <taxon>Cyanobacteriota</taxon>
        <taxon>Cyanophyceae</taxon>
        <taxon>Nostocales</taxon>
        <taxon>Nostocaceae</taxon>
    </lineage>
</organism>
<gene>
    <name evidence="3" type="ORF">KME32_07605</name>
</gene>
<keyword evidence="2" id="KW-0472">Membrane</keyword>
<name>A0A951PVJ9_9NOST</name>
<evidence type="ECO:0000313" key="3">
    <source>
        <dbReference type="EMBL" id="MBW4561014.1"/>
    </source>
</evidence>
<reference evidence="3" key="2">
    <citation type="journal article" date="2022" name="Microbiol. Resour. Announc.">
        <title>Metagenome Sequencing to Explore Phylogenomics of Terrestrial Cyanobacteria.</title>
        <authorList>
            <person name="Ward R.D."/>
            <person name="Stajich J.E."/>
            <person name="Johansen J.R."/>
            <person name="Huntemann M."/>
            <person name="Clum A."/>
            <person name="Foster B."/>
            <person name="Foster B."/>
            <person name="Roux S."/>
            <person name="Palaniappan K."/>
            <person name="Varghese N."/>
            <person name="Mukherjee S."/>
            <person name="Reddy T.B.K."/>
            <person name="Daum C."/>
            <person name="Copeland A."/>
            <person name="Chen I.A."/>
            <person name="Ivanova N.N."/>
            <person name="Kyrpides N.C."/>
            <person name="Shapiro N."/>
            <person name="Eloe-Fadrosh E.A."/>
            <person name="Pietrasiak N."/>
        </authorList>
    </citation>
    <scope>NUCLEOTIDE SEQUENCE</scope>
    <source>
        <strain evidence="3">JT2-VF2</strain>
    </source>
</reference>
<feature type="region of interest" description="Disordered" evidence="1">
    <location>
        <begin position="34"/>
        <end position="58"/>
    </location>
</feature>
<keyword evidence="2" id="KW-0812">Transmembrane</keyword>
<feature type="region of interest" description="Disordered" evidence="1">
    <location>
        <begin position="174"/>
        <end position="230"/>
    </location>
</feature>
<evidence type="ECO:0008006" key="5">
    <source>
        <dbReference type="Google" id="ProtNLM"/>
    </source>
</evidence>
<feature type="compositionally biased region" description="Polar residues" evidence="1">
    <location>
        <begin position="219"/>
        <end position="230"/>
    </location>
</feature>
<sequence>MAARKSAVFAMGTWFRRDPTLSLGKRRSARLQSAAQKASTLTVEPAPLPSKRQRRSRKNISVSANNGAMMPTSVQSGTQQTINLKGQSSTVQKSPRLGFLRLPVMSSSETSPMWLLRFYAIHRFSSVTTFVLVAMTLVVYGWTVYSQEIWSQGYRRLQSLQRYERQLKTTNASLTNKMAEEAERPTTGLLSPTPGRTIFLSPASRNPNSTPPKTTPNSEIQQQTTSPLGY</sequence>
<protein>
    <recommendedName>
        <fullName evidence="5">Cell division protein FtsL</fullName>
    </recommendedName>
</protein>
<evidence type="ECO:0000256" key="2">
    <source>
        <dbReference type="SAM" id="Phobius"/>
    </source>
</evidence>
<evidence type="ECO:0000313" key="4">
    <source>
        <dbReference type="Proteomes" id="UP000715781"/>
    </source>
</evidence>
<accession>A0A951PVJ9</accession>
<reference evidence="3" key="1">
    <citation type="submission" date="2021-05" db="EMBL/GenBank/DDBJ databases">
        <authorList>
            <person name="Pietrasiak N."/>
            <person name="Ward R."/>
            <person name="Stajich J.E."/>
            <person name="Kurbessoian T."/>
        </authorList>
    </citation>
    <scope>NUCLEOTIDE SEQUENCE</scope>
    <source>
        <strain evidence="3">JT2-VF2</strain>
    </source>
</reference>
<dbReference type="Proteomes" id="UP000715781">
    <property type="component" value="Unassembled WGS sequence"/>
</dbReference>
<dbReference type="AlphaFoldDB" id="A0A951PVJ9"/>
<feature type="transmembrane region" description="Helical" evidence="2">
    <location>
        <begin position="124"/>
        <end position="145"/>
    </location>
</feature>
<dbReference type="EMBL" id="JAHHHN010000003">
    <property type="protein sequence ID" value="MBW4561014.1"/>
    <property type="molecule type" value="Genomic_DNA"/>
</dbReference>
<evidence type="ECO:0000256" key="1">
    <source>
        <dbReference type="SAM" id="MobiDB-lite"/>
    </source>
</evidence>
<keyword evidence="2" id="KW-1133">Transmembrane helix</keyword>
<comment type="caution">
    <text evidence="3">The sequence shown here is derived from an EMBL/GenBank/DDBJ whole genome shotgun (WGS) entry which is preliminary data.</text>
</comment>